<accession>A0A5N3ZZP6</accession>
<reference evidence="1 2" key="1">
    <citation type="journal article" date="2018" name="Elife">
        <title>Firefly genomes illuminate parallel origins of bioluminescence in beetles.</title>
        <authorList>
            <person name="Fallon T.R."/>
            <person name="Lower S.E."/>
            <person name="Chang C.H."/>
            <person name="Bessho-Uehara M."/>
            <person name="Martin G.J."/>
            <person name="Bewick A.J."/>
            <person name="Behringer M."/>
            <person name="Debat H.J."/>
            <person name="Wong I."/>
            <person name="Day J.C."/>
            <person name="Suvorov A."/>
            <person name="Silva C.J."/>
            <person name="Stanger-Hall K.F."/>
            <person name="Hall D.W."/>
            <person name="Schmitz R.J."/>
            <person name="Nelson D.R."/>
            <person name="Lewis S.M."/>
            <person name="Shigenobu S."/>
            <person name="Bybee S.M."/>
            <person name="Larracuente A.M."/>
            <person name="Oba Y."/>
            <person name="Weng J.K."/>
        </authorList>
    </citation>
    <scope>NUCLEOTIDE SEQUENCE [LARGE SCALE GENOMIC DNA]</scope>
    <source>
        <strain evidence="1">1611_PpyrPB1</strain>
        <tissue evidence="1">Whole body</tissue>
    </source>
</reference>
<protein>
    <submittedName>
        <fullName evidence="1">Uncharacterized protein</fullName>
    </submittedName>
</protein>
<keyword evidence="2" id="KW-1185">Reference proteome</keyword>
<dbReference type="Proteomes" id="UP000327044">
    <property type="component" value="Unassembled WGS sequence"/>
</dbReference>
<dbReference type="InParanoid" id="A0A5N3ZZP6"/>
<dbReference type="EMBL" id="VVIM01001173">
    <property type="protein sequence ID" value="KAB0790519.1"/>
    <property type="molecule type" value="Genomic_DNA"/>
</dbReference>
<proteinExistence type="predicted"/>
<organism evidence="1 2">
    <name type="scientific">Photinus pyralis</name>
    <name type="common">Common eastern firefly</name>
    <name type="synonym">Lampyris pyralis</name>
    <dbReference type="NCBI Taxonomy" id="7054"/>
    <lineage>
        <taxon>Eukaryota</taxon>
        <taxon>Metazoa</taxon>
        <taxon>Ecdysozoa</taxon>
        <taxon>Arthropoda</taxon>
        <taxon>Hexapoda</taxon>
        <taxon>Insecta</taxon>
        <taxon>Pterygota</taxon>
        <taxon>Neoptera</taxon>
        <taxon>Endopterygota</taxon>
        <taxon>Coleoptera</taxon>
        <taxon>Polyphaga</taxon>
        <taxon>Elateriformia</taxon>
        <taxon>Elateroidea</taxon>
        <taxon>Lampyridae</taxon>
        <taxon>Lampyrinae</taxon>
        <taxon>Photinus</taxon>
    </lineage>
</organism>
<evidence type="ECO:0000313" key="2">
    <source>
        <dbReference type="Proteomes" id="UP000327044"/>
    </source>
</evidence>
<feature type="non-terminal residue" evidence="1">
    <location>
        <position position="1"/>
    </location>
</feature>
<dbReference type="AlphaFoldDB" id="A0A5N3ZZP6"/>
<comment type="caution">
    <text evidence="1">The sequence shown here is derived from an EMBL/GenBank/DDBJ whole genome shotgun (WGS) entry which is preliminary data.</text>
</comment>
<evidence type="ECO:0000313" key="1">
    <source>
        <dbReference type="EMBL" id="KAB0790519.1"/>
    </source>
</evidence>
<sequence>VTRGDRIRNDSLRSELGVDAIVQNIKNQQLRWFGHLNGVKEMPVKRIREANI</sequence>
<gene>
    <name evidence="1" type="ORF">PPYR_15083</name>
</gene>
<name>A0A5N3ZZP6_PHOPY</name>